<proteinExistence type="predicted"/>
<protein>
    <submittedName>
        <fullName evidence="1">Uncharacterized protein</fullName>
    </submittedName>
</protein>
<accession>A0ABM7XNK9</accession>
<dbReference type="EMBL" id="AP025635">
    <property type="protein sequence ID" value="BDG66580.1"/>
    <property type="molecule type" value="Genomic_DNA"/>
</dbReference>
<evidence type="ECO:0000313" key="2">
    <source>
        <dbReference type="Proteomes" id="UP000831692"/>
    </source>
</evidence>
<evidence type="ECO:0000313" key="1">
    <source>
        <dbReference type="EMBL" id="BDG66580.1"/>
    </source>
</evidence>
<sequence>MKQDKGREIVKTSLTLEMEEALYYYCRENSDIVVEEVVMPDDHGIVDTLSCRLTAENTFEWRCYELKVSLADFRSKAKLSFIGNYNYFVLPKALYEKVKDQIAPTIGVLVYHAFLEKETGSKGYFSVEKKPQRQELQVPEKALLFRLISAQAREVGKAKQTARGLRVFSTERLYQELKKRQPEYDLFGGGVNYYDRFIEDTQLQAIEALKEELDATRAAYEALEKRFLSGE</sequence>
<organism evidence="1 2">
    <name type="scientific">Enterococcus innesii</name>
    <dbReference type="NCBI Taxonomy" id="2839759"/>
    <lineage>
        <taxon>Bacteria</taxon>
        <taxon>Bacillati</taxon>
        <taxon>Bacillota</taxon>
        <taxon>Bacilli</taxon>
        <taxon>Lactobacillales</taxon>
        <taxon>Enterococcaceae</taxon>
        <taxon>Enterococcus</taxon>
    </lineage>
</organism>
<name>A0ABM7XNK9_9ENTE</name>
<reference evidence="1 2" key="1">
    <citation type="submission" date="2022-03" db="EMBL/GenBank/DDBJ databases">
        <title>Complete genome sequence of Enterococcus innesii DB-1.</title>
        <authorList>
            <person name="Fukuda D."/>
            <person name="Nolasco-Hipolito C."/>
        </authorList>
    </citation>
    <scope>NUCLEOTIDE SEQUENCE [LARGE SCALE GENOMIC DNA]</scope>
    <source>
        <strain evidence="1 2">DB-1</strain>
    </source>
</reference>
<dbReference type="Proteomes" id="UP000831692">
    <property type="component" value="Chromosome"/>
</dbReference>
<gene>
    <name evidence="1" type="ORF">ENLAB_01440</name>
</gene>
<keyword evidence="2" id="KW-1185">Reference proteome</keyword>